<organism evidence="1 2">
    <name type="scientific">Pseudonocardia alaniniphila</name>
    <dbReference type="NCBI Taxonomy" id="75291"/>
    <lineage>
        <taxon>Bacteria</taxon>
        <taxon>Bacillati</taxon>
        <taxon>Actinomycetota</taxon>
        <taxon>Actinomycetes</taxon>
        <taxon>Pseudonocardiales</taxon>
        <taxon>Pseudonocardiaceae</taxon>
        <taxon>Pseudonocardia</taxon>
    </lineage>
</organism>
<reference evidence="1 2" key="1">
    <citation type="submission" date="2022-03" db="EMBL/GenBank/DDBJ databases">
        <title>Pseudonocardia alaer sp. nov., a novel actinomycete isolated from reed forest soil.</title>
        <authorList>
            <person name="Wang L."/>
        </authorList>
    </citation>
    <scope>NUCLEOTIDE SEQUENCE [LARGE SCALE GENOMIC DNA]</scope>
    <source>
        <strain evidence="1 2">Y-16303</strain>
    </source>
</reference>
<name>A0ABS9TUN3_9PSEU</name>
<accession>A0ABS9TUN3</accession>
<dbReference type="Proteomes" id="UP001299970">
    <property type="component" value="Unassembled WGS sequence"/>
</dbReference>
<protein>
    <submittedName>
        <fullName evidence="1">Uncharacterized protein</fullName>
    </submittedName>
</protein>
<keyword evidence="2" id="KW-1185">Reference proteome</keyword>
<gene>
    <name evidence="1" type="ORF">MMF94_41570</name>
</gene>
<sequence length="108" mass="12320">MVDTLKNIHVADGDPVVERYIPTAVTAEAFVYNDGSTQVFESNGATTYVEQGRPTHGSWYIDDGRFCSFWPPSYRACYDLHWIVEDGRIAGVRFTERNRGSSFDGRYR</sequence>
<evidence type="ECO:0000313" key="2">
    <source>
        <dbReference type="Proteomes" id="UP001299970"/>
    </source>
</evidence>
<proteinExistence type="predicted"/>
<dbReference type="EMBL" id="JAKXMK010000060">
    <property type="protein sequence ID" value="MCH6172207.1"/>
    <property type="molecule type" value="Genomic_DNA"/>
</dbReference>
<dbReference type="RefSeq" id="WP_241043012.1">
    <property type="nucleotide sequence ID" value="NZ_BAAAJF010000025.1"/>
</dbReference>
<comment type="caution">
    <text evidence="1">The sequence shown here is derived from an EMBL/GenBank/DDBJ whole genome shotgun (WGS) entry which is preliminary data.</text>
</comment>
<evidence type="ECO:0000313" key="1">
    <source>
        <dbReference type="EMBL" id="MCH6172207.1"/>
    </source>
</evidence>